<protein>
    <submittedName>
        <fullName evidence="1">Uncharacterized protein</fullName>
    </submittedName>
</protein>
<dbReference type="EnsemblPlants" id="AVESA.00010b.r2.5CG0869530.1">
    <property type="protein sequence ID" value="AVESA.00010b.r2.5CG0869530.1.CDS"/>
    <property type="gene ID" value="AVESA.00010b.r2.5CG0869530"/>
</dbReference>
<name>A0ACD5XXK3_AVESA</name>
<organism evidence="1 2">
    <name type="scientific">Avena sativa</name>
    <name type="common">Oat</name>
    <dbReference type="NCBI Taxonomy" id="4498"/>
    <lineage>
        <taxon>Eukaryota</taxon>
        <taxon>Viridiplantae</taxon>
        <taxon>Streptophyta</taxon>
        <taxon>Embryophyta</taxon>
        <taxon>Tracheophyta</taxon>
        <taxon>Spermatophyta</taxon>
        <taxon>Magnoliopsida</taxon>
        <taxon>Liliopsida</taxon>
        <taxon>Poales</taxon>
        <taxon>Poaceae</taxon>
        <taxon>BOP clade</taxon>
        <taxon>Pooideae</taxon>
        <taxon>Poodae</taxon>
        <taxon>Poeae</taxon>
        <taxon>Poeae Chloroplast Group 1 (Aveneae type)</taxon>
        <taxon>Aveninae</taxon>
        <taxon>Avena</taxon>
    </lineage>
</organism>
<sequence length="503" mass="54420">MPSSSSIATDLDASAAVLASGRRAGRGRPEDFASFLRTQDEVDALCDKYVVPVEFTARPAGKLQRANSKPPRGAICVHGRALEAGMCVPLQGFFREVLAHFGIAPAQLTPNGWRVMAGFLALCRSHGVSPSLAVFRYFFMLCIVDRKHKVGWYFFRSRDSSRLRFTGMPNPSSISNWKLEFFFLSSPEPWLCPVQWGEPSKSSFGIPVLTGEEKKSAAKLLRAHGGAAVDLKTYLCDSNLAAAAMKTTVFAMLPPPPAPPSSIISSPEGMDPCVYHMMKTMLAEKAAARASASAKKVKSKPGSKRGKKRSLKEASDKKRPRPSVLNTALPSGVCSPPPGFSRNRKPRNFPSRHDGDGPEWVATREQLEGAKRGLASAKREAEQEKAKAELAATRAELAKAEAGLVAAEAEVLKAKTELTAAKRAAEAEQGRPESAIEEAKAKAKLAAAKRALEKELESAKAAAVHQLLCCEEHVRRRAEHALEGYQHWRTGHAPAGCTAWLAC</sequence>
<evidence type="ECO:0000313" key="2">
    <source>
        <dbReference type="Proteomes" id="UP001732700"/>
    </source>
</evidence>
<reference evidence="1" key="2">
    <citation type="submission" date="2025-09" db="UniProtKB">
        <authorList>
            <consortium name="EnsemblPlants"/>
        </authorList>
    </citation>
    <scope>IDENTIFICATION</scope>
</reference>
<evidence type="ECO:0000313" key="1">
    <source>
        <dbReference type="EnsemblPlants" id="AVESA.00010b.r2.5CG0869530.1.CDS"/>
    </source>
</evidence>
<dbReference type="Proteomes" id="UP001732700">
    <property type="component" value="Chromosome 5C"/>
</dbReference>
<accession>A0ACD5XXK3</accession>
<proteinExistence type="predicted"/>
<reference evidence="1" key="1">
    <citation type="submission" date="2021-05" db="EMBL/GenBank/DDBJ databases">
        <authorList>
            <person name="Scholz U."/>
            <person name="Mascher M."/>
            <person name="Fiebig A."/>
        </authorList>
    </citation>
    <scope>NUCLEOTIDE SEQUENCE [LARGE SCALE GENOMIC DNA]</scope>
</reference>
<keyword evidence="2" id="KW-1185">Reference proteome</keyword>